<accession>A0ABY4E6N1</accession>
<dbReference type="InterPro" id="IPR006059">
    <property type="entry name" value="SBP"/>
</dbReference>
<protein>
    <submittedName>
        <fullName evidence="4">ABC transporter substrate-binding protein</fullName>
    </submittedName>
</protein>
<reference evidence="4" key="1">
    <citation type="submission" date="2021-12" db="EMBL/GenBank/DDBJ databases">
        <authorList>
            <person name="Veyrier F.J."/>
        </authorList>
    </citation>
    <scope>NUCLEOTIDE SEQUENCE</scope>
    <source>
        <strain evidence="4">SAG 1488-6</strain>
    </source>
</reference>
<dbReference type="Pfam" id="PF13416">
    <property type="entry name" value="SBP_bac_8"/>
    <property type="match status" value="1"/>
</dbReference>
<organism evidence="4 5">
    <name type="scientific">Vitreoscilla stercoraria</name>
    <dbReference type="NCBI Taxonomy" id="61"/>
    <lineage>
        <taxon>Bacteria</taxon>
        <taxon>Pseudomonadati</taxon>
        <taxon>Pseudomonadota</taxon>
        <taxon>Betaproteobacteria</taxon>
        <taxon>Neisseriales</taxon>
        <taxon>Neisseriaceae</taxon>
        <taxon>Vitreoscilla</taxon>
    </lineage>
</organism>
<keyword evidence="5" id="KW-1185">Reference proteome</keyword>
<evidence type="ECO:0000256" key="2">
    <source>
        <dbReference type="SAM" id="MobiDB-lite"/>
    </source>
</evidence>
<dbReference type="SUPFAM" id="SSF53850">
    <property type="entry name" value="Periplasmic binding protein-like II"/>
    <property type="match status" value="1"/>
</dbReference>
<feature type="chain" id="PRO_5045306555" evidence="3">
    <location>
        <begin position="19"/>
        <end position="371"/>
    </location>
</feature>
<proteinExistence type="predicted"/>
<feature type="compositionally biased region" description="Low complexity" evidence="2">
    <location>
        <begin position="25"/>
        <end position="45"/>
    </location>
</feature>
<name>A0ABY4E6N1_VITST</name>
<feature type="signal peptide" evidence="3">
    <location>
        <begin position="1"/>
        <end position="18"/>
    </location>
</feature>
<dbReference type="RefSeq" id="WP_019958951.1">
    <property type="nucleotide sequence ID" value="NZ_CP091512.1"/>
</dbReference>
<keyword evidence="1 3" id="KW-0732">Signal</keyword>
<dbReference type="PANTHER" id="PTHR30222">
    <property type="entry name" value="SPERMIDINE/PUTRESCINE-BINDING PERIPLASMIC PROTEIN"/>
    <property type="match status" value="1"/>
</dbReference>
<evidence type="ECO:0000256" key="3">
    <source>
        <dbReference type="SAM" id="SignalP"/>
    </source>
</evidence>
<evidence type="ECO:0000313" key="5">
    <source>
        <dbReference type="Proteomes" id="UP000832034"/>
    </source>
</evidence>
<evidence type="ECO:0000256" key="1">
    <source>
        <dbReference type="ARBA" id="ARBA00022729"/>
    </source>
</evidence>
<dbReference type="EMBL" id="CP091512">
    <property type="protein sequence ID" value="UOO91436.1"/>
    <property type="molecule type" value="Genomic_DNA"/>
</dbReference>
<gene>
    <name evidence="4" type="ORF">LVJ81_07095</name>
</gene>
<dbReference type="PANTHER" id="PTHR30222:SF2">
    <property type="entry name" value="ABC TRANSPORTER SUBSTRATE-BINDING PROTEIN"/>
    <property type="match status" value="1"/>
</dbReference>
<dbReference type="Proteomes" id="UP000832034">
    <property type="component" value="Chromosome"/>
</dbReference>
<reference evidence="4" key="2">
    <citation type="journal article" date="2022" name="Res Sq">
        <title>Evolution of multicellular longitudinally dividing oral cavity symbionts (Neisseriaceae).</title>
        <authorList>
            <person name="Nyongesa S."/>
            <person name="Weber P."/>
            <person name="Bernet E."/>
            <person name="Pullido F."/>
            <person name="Nieckarz M."/>
            <person name="Delaby M."/>
            <person name="Nieves C."/>
            <person name="Viehboeck T."/>
            <person name="Krause N."/>
            <person name="Rivera-Millot A."/>
            <person name="Nakamura A."/>
            <person name="Vischer N."/>
            <person name="VanNieuwenhze M."/>
            <person name="Brun Y."/>
            <person name="Cava F."/>
            <person name="Bulgheresi S."/>
            <person name="Veyrier F."/>
        </authorList>
    </citation>
    <scope>NUCLEOTIDE SEQUENCE</scope>
    <source>
        <strain evidence="4">SAG 1488-6</strain>
    </source>
</reference>
<feature type="region of interest" description="Disordered" evidence="2">
    <location>
        <begin position="25"/>
        <end position="46"/>
    </location>
</feature>
<sequence>MKLTHLALLIGTLATAVACGGGSSSTPAAATSDSSSAPAAATTSGGKRDLTVAGFGGTTQEVFKQIYFTPFANQTGKPVLEESYDGGYGILQSKIQSGNPNWDIVQVEVEELIRGCDDGLFEKLDWDKLGGKDKYIDGSASDCGVGNMVWSTILTYDGDKLKEAPKSWADFWNVEKFPGKRALRKGPKYTLEFALLADGVKKEDLYTVLATPEGLDRAFKKLDELKPHLIWWEAGAQPLQFLASGEVVMASTYSGRIPGLNKTENRNFKMVWPESIYAIDSWVILKDAANKDAAMDLIAFASLPENQVKMPMNNIAYGVTNKAAIPNVPAEFSKDLPTTPANQKDAIFLNGDFWIDNSEELTERFNAWLSK</sequence>
<dbReference type="Gene3D" id="3.40.190.10">
    <property type="entry name" value="Periplasmic binding protein-like II"/>
    <property type="match status" value="2"/>
</dbReference>
<evidence type="ECO:0000313" key="4">
    <source>
        <dbReference type="EMBL" id="UOO91436.1"/>
    </source>
</evidence>
<dbReference type="PROSITE" id="PS51257">
    <property type="entry name" value="PROKAR_LIPOPROTEIN"/>
    <property type="match status" value="1"/>
</dbReference>
<dbReference type="CDD" id="cd13589">
    <property type="entry name" value="PBP2_polyamine_RpCGA009"/>
    <property type="match status" value="1"/>
</dbReference>